<feature type="chain" id="PRO_5015917427" evidence="2">
    <location>
        <begin position="20"/>
        <end position="458"/>
    </location>
</feature>
<gene>
    <name evidence="4" type="ORF">DMB65_00760</name>
</gene>
<dbReference type="SUPFAM" id="SSF52266">
    <property type="entry name" value="SGNH hydrolase"/>
    <property type="match status" value="1"/>
</dbReference>
<dbReference type="Proteomes" id="UP000247903">
    <property type="component" value="Unassembled WGS sequence"/>
</dbReference>
<dbReference type="AlphaFoldDB" id="A0A2V4BXY4"/>
<dbReference type="InterPro" id="IPR036514">
    <property type="entry name" value="SGNH_hydro_sf"/>
</dbReference>
<comment type="caution">
    <text evidence="4">The sequence shown here is derived from an EMBL/GenBank/DDBJ whole genome shotgun (WGS) entry which is preliminary data.</text>
</comment>
<keyword evidence="5" id="KW-1185">Reference proteome</keyword>
<dbReference type="InterPro" id="IPR039329">
    <property type="entry name" value="SIAE"/>
</dbReference>
<dbReference type="GO" id="GO:0001681">
    <property type="term" value="F:sialate O-acetylesterase activity"/>
    <property type="evidence" value="ECO:0007669"/>
    <property type="project" value="InterPro"/>
</dbReference>
<dbReference type="InterPro" id="IPR005181">
    <property type="entry name" value="SASA"/>
</dbReference>
<evidence type="ECO:0000256" key="2">
    <source>
        <dbReference type="SAM" id="SignalP"/>
    </source>
</evidence>
<accession>A0A2V4BXY4</accession>
<evidence type="ECO:0000313" key="4">
    <source>
        <dbReference type="EMBL" id="PXY42590.1"/>
    </source>
</evidence>
<dbReference type="OrthoDB" id="9816001at2"/>
<sequence length="458" mass="51403">MKNNIFKFVFSLISGTMMANVSLPNIFGDNMVLQRNAEVKIWGWANPKEEIKLVSSWNNQEYKVTTNNQAQWELKIKTPEAGGPYTISIKGYNEVILKNILIGEVWVCSGQSNMEMSVSWGIENGEEEAKNAANPNIRFFTVPKLTAKAPQNNLLGNWTESTPETMKYFSAVGYFFAKRLREDLKNVPIGLISSNWGGTPAEIWMPEEVVQNDPVLLENAKKLNEQEYGPRQPGRAYNAMISPFAGFKIAGTLWYQGESNVGSLVYDKTLGALITSWRKVWQDDFPFYFVQIAPFKNGSNNFSNVIVRDSQRKLLKEVNNTGMVVISDVSDTIDIHPKDKKSVGIRLANLALTNTYKTNTNLVNGPLFSNLKIDKNQAVISFDYADGLYFKNKTSNQFEIAGADGTFYPAEASIKKNQVIVKSKKVENPVKVRFAWGNTIQSDLFNKANLPASCFISE</sequence>
<proteinExistence type="predicted"/>
<dbReference type="PANTHER" id="PTHR22901">
    <property type="entry name" value="SIALATE O-ACETYLESTERASE"/>
    <property type="match status" value="1"/>
</dbReference>
<evidence type="ECO:0000259" key="3">
    <source>
        <dbReference type="Pfam" id="PF03629"/>
    </source>
</evidence>
<feature type="domain" description="Sialate O-acetylesterase" evidence="3">
    <location>
        <begin position="104"/>
        <end position="351"/>
    </location>
</feature>
<keyword evidence="1" id="KW-0378">Hydrolase</keyword>
<organism evidence="4 5">
    <name type="scientific">Flavobacterium cheongpyeongense</name>
    <dbReference type="NCBI Taxonomy" id="2212651"/>
    <lineage>
        <taxon>Bacteria</taxon>
        <taxon>Pseudomonadati</taxon>
        <taxon>Bacteroidota</taxon>
        <taxon>Flavobacteriia</taxon>
        <taxon>Flavobacteriales</taxon>
        <taxon>Flavobacteriaceae</taxon>
        <taxon>Flavobacterium</taxon>
    </lineage>
</organism>
<feature type="signal peptide" evidence="2">
    <location>
        <begin position="1"/>
        <end position="19"/>
    </location>
</feature>
<dbReference type="PANTHER" id="PTHR22901:SF0">
    <property type="entry name" value="SIALATE O-ACETYLESTERASE"/>
    <property type="match status" value="1"/>
</dbReference>
<evidence type="ECO:0000256" key="1">
    <source>
        <dbReference type="ARBA" id="ARBA00022801"/>
    </source>
</evidence>
<name>A0A2V4BXY4_9FLAO</name>
<dbReference type="Pfam" id="PF03629">
    <property type="entry name" value="SASA"/>
    <property type="match status" value="1"/>
</dbReference>
<dbReference type="EMBL" id="QJHK01000001">
    <property type="protein sequence ID" value="PXY42590.1"/>
    <property type="molecule type" value="Genomic_DNA"/>
</dbReference>
<dbReference type="GO" id="GO:0005975">
    <property type="term" value="P:carbohydrate metabolic process"/>
    <property type="evidence" value="ECO:0007669"/>
    <property type="project" value="TreeGrafter"/>
</dbReference>
<protein>
    <submittedName>
        <fullName evidence="4">Sialate O-acetylesterase</fullName>
    </submittedName>
</protein>
<keyword evidence="2" id="KW-0732">Signal</keyword>
<reference evidence="4 5" key="1">
    <citation type="submission" date="2018-05" db="EMBL/GenBank/DDBJ databases">
        <title>Flavobacterium sp. strain IMCC34759, incomplete genome.</title>
        <authorList>
            <person name="Joung Y."/>
            <person name="Cho J."/>
        </authorList>
    </citation>
    <scope>NUCLEOTIDE SEQUENCE [LARGE SCALE GENOMIC DNA]</scope>
    <source>
        <strain evidence="4 5">IMCC34759</strain>
    </source>
</reference>
<dbReference type="Gene3D" id="3.40.50.1110">
    <property type="entry name" value="SGNH hydrolase"/>
    <property type="match status" value="1"/>
</dbReference>
<dbReference type="RefSeq" id="WP_110304767.1">
    <property type="nucleotide sequence ID" value="NZ_QJHK01000001.1"/>
</dbReference>
<evidence type="ECO:0000313" key="5">
    <source>
        <dbReference type="Proteomes" id="UP000247903"/>
    </source>
</evidence>